<proteinExistence type="predicted"/>
<dbReference type="Proteomes" id="UP000800096">
    <property type="component" value="Unassembled WGS sequence"/>
</dbReference>
<name>A0A6A5QGH4_AMPQU</name>
<reference evidence="2" key="1">
    <citation type="journal article" date="2020" name="Stud. Mycol.">
        <title>101 Dothideomycetes genomes: a test case for predicting lifestyles and emergence of pathogens.</title>
        <authorList>
            <person name="Haridas S."/>
            <person name="Albert R."/>
            <person name="Binder M."/>
            <person name="Bloem J."/>
            <person name="Labutti K."/>
            <person name="Salamov A."/>
            <person name="Andreopoulos B."/>
            <person name="Baker S."/>
            <person name="Barry K."/>
            <person name="Bills G."/>
            <person name="Bluhm B."/>
            <person name="Cannon C."/>
            <person name="Castanera R."/>
            <person name="Culley D."/>
            <person name="Daum C."/>
            <person name="Ezra D."/>
            <person name="Gonzalez J."/>
            <person name="Henrissat B."/>
            <person name="Kuo A."/>
            <person name="Liang C."/>
            <person name="Lipzen A."/>
            <person name="Lutzoni F."/>
            <person name="Magnuson J."/>
            <person name="Mondo S."/>
            <person name="Nolan M."/>
            <person name="Ohm R."/>
            <person name="Pangilinan J."/>
            <person name="Park H.-J."/>
            <person name="Ramirez L."/>
            <person name="Alfaro M."/>
            <person name="Sun H."/>
            <person name="Tritt A."/>
            <person name="Yoshinaga Y."/>
            <person name="Zwiers L.-H."/>
            <person name="Turgeon B."/>
            <person name="Goodwin S."/>
            <person name="Spatafora J."/>
            <person name="Crous P."/>
            <person name="Grigoriev I."/>
        </authorList>
    </citation>
    <scope>NUCLEOTIDE SEQUENCE</scope>
    <source>
        <strain evidence="2">HMLAC05119</strain>
    </source>
</reference>
<feature type="region of interest" description="Disordered" evidence="1">
    <location>
        <begin position="216"/>
        <end position="235"/>
    </location>
</feature>
<gene>
    <name evidence="2" type="ORF">BDU57DRAFT_316499</name>
</gene>
<sequence length="357" mass="37982">MRIHKLPTFTWAATTMTNSACSIVAQPAPNSGIYYDPANTRNIKFYATSSNCDLGSCAKVNFYSGTFPALTLVTSCDNLQLDGQPHLLSCSNTERGSIPAGPYEFQVYLASAFYAYNAFSITHTQVTSTQPTPTETVTVSTKATVQGGTITSTVVVMETRAQITVTSPAASTTTTITITPDPTTVSTTSTKIYTKTKYAVAVKINKATLTARCTRAPRPTKCPSRCGRRPANKRSHVRDLAVEKVNIIEKRADIGPDGVSGDGPLTTTVTPDPVIETTTITSDTTTIIETAYATTTTTVDPSPATVTAYSGTQVDIGTTTLARVTQTSTAHTTSTTTLSKTITFPVYRPVYTTPVCS</sequence>
<dbReference type="OrthoDB" id="10473443at2759"/>
<protein>
    <submittedName>
        <fullName evidence="2">Uncharacterized protein</fullName>
    </submittedName>
</protein>
<organism evidence="2 3">
    <name type="scientific">Ampelomyces quisqualis</name>
    <name type="common">Powdery mildew agent</name>
    <dbReference type="NCBI Taxonomy" id="50730"/>
    <lineage>
        <taxon>Eukaryota</taxon>
        <taxon>Fungi</taxon>
        <taxon>Dikarya</taxon>
        <taxon>Ascomycota</taxon>
        <taxon>Pezizomycotina</taxon>
        <taxon>Dothideomycetes</taxon>
        <taxon>Pleosporomycetidae</taxon>
        <taxon>Pleosporales</taxon>
        <taxon>Pleosporineae</taxon>
        <taxon>Phaeosphaeriaceae</taxon>
        <taxon>Ampelomyces</taxon>
    </lineage>
</organism>
<dbReference type="AlphaFoldDB" id="A0A6A5QGH4"/>
<evidence type="ECO:0000313" key="2">
    <source>
        <dbReference type="EMBL" id="KAF1913604.1"/>
    </source>
</evidence>
<keyword evidence="3" id="KW-1185">Reference proteome</keyword>
<feature type="compositionally biased region" description="Basic residues" evidence="1">
    <location>
        <begin position="226"/>
        <end position="235"/>
    </location>
</feature>
<evidence type="ECO:0000256" key="1">
    <source>
        <dbReference type="SAM" id="MobiDB-lite"/>
    </source>
</evidence>
<evidence type="ECO:0000313" key="3">
    <source>
        <dbReference type="Proteomes" id="UP000800096"/>
    </source>
</evidence>
<accession>A0A6A5QGH4</accession>
<dbReference type="EMBL" id="ML979138">
    <property type="protein sequence ID" value="KAF1913604.1"/>
    <property type="molecule type" value="Genomic_DNA"/>
</dbReference>